<gene>
    <name evidence="2" type="ORF">METZ01_LOCUS323546</name>
</gene>
<dbReference type="Gene3D" id="3.60.21.10">
    <property type="match status" value="1"/>
</dbReference>
<organism evidence="2">
    <name type="scientific">marine metagenome</name>
    <dbReference type="NCBI Taxonomy" id="408172"/>
    <lineage>
        <taxon>unclassified sequences</taxon>
        <taxon>metagenomes</taxon>
        <taxon>ecological metagenomes</taxon>
    </lineage>
</organism>
<feature type="domain" description="Calcineurin-like phosphoesterase" evidence="1">
    <location>
        <begin position="57"/>
        <end position="214"/>
    </location>
</feature>
<name>A0A382PFG3_9ZZZZ</name>
<dbReference type="InterPro" id="IPR004843">
    <property type="entry name" value="Calcineurin-like_PHP"/>
</dbReference>
<dbReference type="PANTHER" id="PTHR11668:SF496">
    <property type="entry name" value="SERINE_THREONINE-PROTEIN PHOSPHATASE"/>
    <property type="match status" value="1"/>
</dbReference>
<dbReference type="EMBL" id="UINC01106199">
    <property type="protein sequence ID" value="SVC70692.1"/>
    <property type="molecule type" value="Genomic_DNA"/>
</dbReference>
<evidence type="ECO:0000259" key="1">
    <source>
        <dbReference type="Pfam" id="PF00149"/>
    </source>
</evidence>
<accession>A0A382PFG3</accession>
<proteinExistence type="predicted"/>
<reference evidence="2" key="1">
    <citation type="submission" date="2018-05" db="EMBL/GenBank/DDBJ databases">
        <authorList>
            <person name="Lanie J.A."/>
            <person name="Ng W.-L."/>
            <person name="Kazmierczak K.M."/>
            <person name="Andrzejewski T.M."/>
            <person name="Davidsen T.M."/>
            <person name="Wayne K.J."/>
            <person name="Tettelin H."/>
            <person name="Glass J.I."/>
            <person name="Rusch D."/>
            <person name="Podicherti R."/>
            <person name="Tsui H.-C.T."/>
            <person name="Winkler M.E."/>
        </authorList>
    </citation>
    <scope>NUCLEOTIDE SEQUENCE</scope>
</reference>
<dbReference type="InterPro" id="IPR029052">
    <property type="entry name" value="Metallo-depent_PP-like"/>
</dbReference>
<dbReference type="PANTHER" id="PTHR11668">
    <property type="entry name" value="SERINE/THREONINE PROTEIN PHOSPHATASE"/>
    <property type="match status" value="1"/>
</dbReference>
<dbReference type="Pfam" id="PF00149">
    <property type="entry name" value="Metallophos"/>
    <property type="match status" value="1"/>
</dbReference>
<dbReference type="SUPFAM" id="SSF56300">
    <property type="entry name" value="Metallo-dependent phosphatases"/>
    <property type="match status" value="1"/>
</dbReference>
<sequence length="248" mass="28438">MNLTEDKERIVSGIEALVAKKKLIGMAFDKCRQDRGNEQLVIKVDLSNEPDPDENDIWFLGDIHGDLLGMNVAIDYVEQTSRESGKKPVIIYLGDFFDRGEYGHWVLVKLFSQILGKNRSRIGVIAGNHDEGLKYSKERGFYSEVKPCEFADWLNEQSEDSMWPRLGRATIDFIERMPRAIFMPDGLLIAHGGVPHTDLPVESFEQLNEPKYLQDFVWTRAHERAPKRIPNRNTKGCSFGVKDFNQFC</sequence>
<dbReference type="GO" id="GO:0016787">
    <property type="term" value="F:hydrolase activity"/>
    <property type="evidence" value="ECO:0007669"/>
    <property type="project" value="InterPro"/>
</dbReference>
<protein>
    <recommendedName>
        <fullName evidence="1">Calcineurin-like phosphoesterase domain-containing protein</fullName>
    </recommendedName>
</protein>
<dbReference type="AlphaFoldDB" id="A0A382PFG3"/>
<evidence type="ECO:0000313" key="2">
    <source>
        <dbReference type="EMBL" id="SVC70692.1"/>
    </source>
</evidence>
<feature type="non-terminal residue" evidence="2">
    <location>
        <position position="248"/>
    </location>
</feature>
<dbReference type="InterPro" id="IPR050341">
    <property type="entry name" value="PP1_catalytic_subunit"/>
</dbReference>